<gene>
    <name evidence="1" type="ORF">PZBJ_19485</name>
</gene>
<protein>
    <submittedName>
        <fullName evidence="1">Uncharacterized protein</fullName>
    </submittedName>
</protein>
<name>A0ABX4SLS1_9GAMM</name>
<accession>A0ABX4SLS1</accession>
<evidence type="ECO:0000313" key="2">
    <source>
        <dbReference type="Proteomes" id="UP000234296"/>
    </source>
</evidence>
<dbReference type="EMBL" id="PJRT01000031">
    <property type="protein sequence ID" value="PLR20833.1"/>
    <property type="molecule type" value="Genomic_DNA"/>
</dbReference>
<proteinExistence type="predicted"/>
<evidence type="ECO:0000313" key="1">
    <source>
        <dbReference type="EMBL" id="PLR20833.1"/>
    </source>
</evidence>
<dbReference type="Proteomes" id="UP000234296">
    <property type="component" value="Unassembled WGS sequence"/>
</dbReference>
<organism evidence="1 2">
    <name type="scientific">Pantoea endophytica</name>
    <dbReference type="NCBI Taxonomy" id="92488"/>
    <lineage>
        <taxon>Bacteria</taxon>
        <taxon>Pseudomonadati</taxon>
        <taxon>Pseudomonadota</taxon>
        <taxon>Gammaproteobacteria</taxon>
        <taxon>Enterobacterales</taxon>
        <taxon>Erwiniaceae</taxon>
        <taxon>Pantoea</taxon>
    </lineage>
</organism>
<keyword evidence="2" id="KW-1185">Reference proteome</keyword>
<comment type="caution">
    <text evidence="1">The sequence shown here is derived from an EMBL/GenBank/DDBJ whole genome shotgun (WGS) entry which is preliminary data.</text>
</comment>
<sequence length="65" mass="7307">MSGYCDDVIYCCSITIFNTQRKIIIICAPARKIMSLFSFSLSHVVFSESVEISIALIKSQINQKT</sequence>
<reference evidence="2" key="1">
    <citation type="submission" date="2017-12" db="EMBL/GenBank/DDBJ databases">
        <title>The genome sequence of Pantoea sp. 596.</title>
        <authorList>
            <person name="Gao J."/>
            <person name="Mao X."/>
            <person name="Sun J."/>
        </authorList>
    </citation>
    <scope>NUCLEOTIDE SEQUENCE [LARGE SCALE GENOMIC DNA]</scope>
    <source>
        <strain evidence="2">596</strain>
    </source>
</reference>